<proteinExistence type="predicted"/>
<dbReference type="AlphaFoldDB" id="F8Q898"/>
<gene>
    <name evidence="2" type="ORF">SERLA73DRAFT_76847</name>
</gene>
<evidence type="ECO:0000256" key="1">
    <source>
        <dbReference type="SAM" id="MobiDB-lite"/>
    </source>
</evidence>
<keyword evidence="3" id="KW-1185">Reference proteome</keyword>
<accession>F8Q898</accession>
<dbReference type="EMBL" id="GL945485">
    <property type="protein sequence ID" value="EGN95786.1"/>
    <property type="molecule type" value="Genomic_DNA"/>
</dbReference>
<sequence length="231" mass="25607">MDCARSLRVISFDPGCALAYIQAFTGLVRSSSPPHHPHPHLTGGHPYAQPWARDVVTSPPYIIHHTDTASLRAHVYQFLLASVATVPSWACDWGAINLYQLTFGNLPRTCCPVTHADSFIFLRRGTDDNLASFSERTRNEGGMTHVLCVARDVSALHRLCATDTINPDGRAYSHTPYQIPGNPPGSHKKWYHNSSTPFSVSNLDISRSWAHPRSRSQTKLSSPNSRQVNPK</sequence>
<evidence type="ECO:0000313" key="3">
    <source>
        <dbReference type="Proteomes" id="UP000008063"/>
    </source>
</evidence>
<dbReference type="Proteomes" id="UP000008063">
    <property type="component" value="Unassembled WGS sequence"/>
</dbReference>
<dbReference type="InParanoid" id="F8Q898"/>
<organism evidence="3">
    <name type="scientific">Serpula lacrymans var. lacrymans (strain S7.3)</name>
    <name type="common">Dry rot fungus</name>
    <dbReference type="NCBI Taxonomy" id="936435"/>
    <lineage>
        <taxon>Eukaryota</taxon>
        <taxon>Fungi</taxon>
        <taxon>Dikarya</taxon>
        <taxon>Basidiomycota</taxon>
        <taxon>Agaricomycotina</taxon>
        <taxon>Agaricomycetes</taxon>
        <taxon>Agaricomycetidae</taxon>
        <taxon>Boletales</taxon>
        <taxon>Coniophorineae</taxon>
        <taxon>Serpulaceae</taxon>
        <taxon>Serpula</taxon>
    </lineage>
</organism>
<protein>
    <submittedName>
        <fullName evidence="2">Uncharacterized protein</fullName>
    </submittedName>
</protein>
<feature type="region of interest" description="Disordered" evidence="1">
    <location>
        <begin position="209"/>
        <end position="231"/>
    </location>
</feature>
<name>F8Q898_SERL3</name>
<reference evidence="3" key="1">
    <citation type="journal article" date="2011" name="Science">
        <title>The plant cell wall-decomposing machinery underlies the functional diversity of forest fungi.</title>
        <authorList>
            <person name="Eastwood D.C."/>
            <person name="Floudas D."/>
            <person name="Binder M."/>
            <person name="Majcherczyk A."/>
            <person name="Schneider P."/>
            <person name="Aerts A."/>
            <person name="Asiegbu F.O."/>
            <person name="Baker S.E."/>
            <person name="Barry K."/>
            <person name="Bendiksby M."/>
            <person name="Blumentritt M."/>
            <person name="Coutinho P.M."/>
            <person name="Cullen D."/>
            <person name="de Vries R.P."/>
            <person name="Gathman A."/>
            <person name="Goodell B."/>
            <person name="Henrissat B."/>
            <person name="Ihrmark K."/>
            <person name="Kauserud H."/>
            <person name="Kohler A."/>
            <person name="LaButti K."/>
            <person name="Lapidus A."/>
            <person name="Lavin J.L."/>
            <person name="Lee Y.-H."/>
            <person name="Lindquist E."/>
            <person name="Lilly W."/>
            <person name="Lucas S."/>
            <person name="Morin E."/>
            <person name="Murat C."/>
            <person name="Oguiza J.A."/>
            <person name="Park J."/>
            <person name="Pisabarro A.G."/>
            <person name="Riley R."/>
            <person name="Rosling A."/>
            <person name="Salamov A."/>
            <person name="Schmidt O."/>
            <person name="Schmutz J."/>
            <person name="Skrede I."/>
            <person name="Stenlid J."/>
            <person name="Wiebenga A."/>
            <person name="Xie X."/>
            <person name="Kuees U."/>
            <person name="Hibbett D.S."/>
            <person name="Hoffmeister D."/>
            <person name="Hoegberg N."/>
            <person name="Martin F."/>
            <person name="Grigoriev I.V."/>
            <person name="Watkinson S.C."/>
        </authorList>
    </citation>
    <scope>NUCLEOTIDE SEQUENCE [LARGE SCALE GENOMIC DNA]</scope>
    <source>
        <strain evidence="3">strain S7.3</strain>
    </source>
</reference>
<dbReference type="HOGENOM" id="CLU_1200425_0_0_1"/>
<feature type="compositionally biased region" description="Polar residues" evidence="1">
    <location>
        <begin position="217"/>
        <end position="231"/>
    </location>
</feature>
<evidence type="ECO:0000313" key="2">
    <source>
        <dbReference type="EMBL" id="EGN95786.1"/>
    </source>
</evidence>